<dbReference type="Pfam" id="PF03895">
    <property type="entry name" value="YadA_anchor"/>
    <property type="match status" value="1"/>
</dbReference>
<comment type="subcellular location">
    <subcellularLocation>
        <location evidence="2">Cell outer membrane</location>
    </subcellularLocation>
    <subcellularLocation>
        <location evidence="1">Cell surface</location>
    </subcellularLocation>
</comment>
<evidence type="ECO:0000256" key="3">
    <source>
        <dbReference type="ARBA" id="ARBA00022452"/>
    </source>
</evidence>
<dbReference type="InterPro" id="IPR005594">
    <property type="entry name" value="YadA_C"/>
</dbReference>
<evidence type="ECO:0000313" key="10">
    <source>
        <dbReference type="Proteomes" id="UP000035287"/>
    </source>
</evidence>
<dbReference type="STRING" id="1348774.AB433_13170"/>
<evidence type="ECO:0000256" key="6">
    <source>
        <dbReference type="ARBA" id="ARBA00023136"/>
    </source>
</evidence>
<evidence type="ECO:0000313" key="9">
    <source>
        <dbReference type="EMBL" id="AKM10706.1"/>
    </source>
</evidence>
<evidence type="ECO:0000259" key="8">
    <source>
        <dbReference type="Pfam" id="PF03895"/>
    </source>
</evidence>
<organism evidence="9 10">
    <name type="scientific">Croceicoccus naphthovorans</name>
    <dbReference type="NCBI Taxonomy" id="1348774"/>
    <lineage>
        <taxon>Bacteria</taxon>
        <taxon>Pseudomonadati</taxon>
        <taxon>Pseudomonadota</taxon>
        <taxon>Alphaproteobacteria</taxon>
        <taxon>Sphingomonadales</taxon>
        <taxon>Erythrobacteraceae</taxon>
        <taxon>Croceicoccus</taxon>
    </lineage>
</organism>
<dbReference type="Gene3D" id="1.20.5.2280">
    <property type="match status" value="1"/>
</dbReference>
<dbReference type="SUPFAM" id="SSF54523">
    <property type="entry name" value="Pili subunits"/>
    <property type="match status" value="1"/>
</dbReference>
<keyword evidence="10" id="KW-1185">Reference proteome</keyword>
<dbReference type="Proteomes" id="UP000035287">
    <property type="component" value="Chromosome"/>
</dbReference>
<dbReference type="KEGG" id="cna:AB433_13170"/>
<protein>
    <recommendedName>
        <fullName evidence="8">Trimeric autotransporter adhesin YadA-like C-terminal membrane anchor domain-containing protein</fullName>
    </recommendedName>
</protein>
<feature type="domain" description="Trimeric autotransporter adhesin YadA-like C-terminal membrane anchor" evidence="8">
    <location>
        <begin position="88"/>
        <end position="139"/>
    </location>
</feature>
<dbReference type="Gene3D" id="3.30.1300.30">
    <property type="entry name" value="GSPII I/J protein-like"/>
    <property type="match status" value="1"/>
</dbReference>
<dbReference type="GO" id="GO:0009279">
    <property type="term" value="C:cell outer membrane"/>
    <property type="evidence" value="ECO:0007669"/>
    <property type="project" value="UniProtKB-SubCell"/>
</dbReference>
<dbReference type="EMBL" id="CP011770">
    <property type="protein sequence ID" value="AKM10706.1"/>
    <property type="molecule type" value="Genomic_DNA"/>
</dbReference>
<keyword evidence="6" id="KW-0472">Membrane</keyword>
<evidence type="ECO:0000256" key="4">
    <source>
        <dbReference type="ARBA" id="ARBA00022692"/>
    </source>
</evidence>
<dbReference type="GO" id="GO:0009986">
    <property type="term" value="C:cell surface"/>
    <property type="evidence" value="ECO:0007669"/>
    <property type="project" value="UniProtKB-SubCell"/>
</dbReference>
<dbReference type="OrthoDB" id="1631723at2"/>
<evidence type="ECO:0000256" key="7">
    <source>
        <dbReference type="ARBA" id="ARBA00023237"/>
    </source>
</evidence>
<keyword evidence="7" id="KW-0998">Cell outer membrane</keyword>
<reference evidence="9 10" key="1">
    <citation type="submission" date="2015-06" db="EMBL/GenBank/DDBJ databases">
        <authorList>
            <person name="Zeng Y."/>
            <person name="Huang Y."/>
        </authorList>
    </citation>
    <scope>NUCLEOTIDE SEQUENCE [LARGE SCALE GENOMIC DNA]</scope>
    <source>
        <strain evidence="9 10">PQ-2</strain>
    </source>
</reference>
<dbReference type="InterPro" id="IPR045584">
    <property type="entry name" value="Pilin-like"/>
</dbReference>
<keyword evidence="3" id="KW-1134">Transmembrane beta strand</keyword>
<keyword evidence="5" id="KW-0732">Signal</keyword>
<keyword evidence="4" id="KW-0812">Transmembrane</keyword>
<dbReference type="AlphaFoldDB" id="A0A0G3XJC1"/>
<evidence type="ECO:0000256" key="1">
    <source>
        <dbReference type="ARBA" id="ARBA00004241"/>
    </source>
</evidence>
<proteinExistence type="predicted"/>
<gene>
    <name evidence="9" type="ORF">AB433_13170</name>
</gene>
<evidence type="ECO:0000256" key="5">
    <source>
        <dbReference type="ARBA" id="ARBA00022729"/>
    </source>
</evidence>
<dbReference type="PATRIC" id="fig|1348774.3.peg.2768"/>
<name>A0A0G3XJC1_9SPHN</name>
<accession>A0A0G3XJC1</accession>
<evidence type="ECO:0000256" key="2">
    <source>
        <dbReference type="ARBA" id="ARBA00004442"/>
    </source>
</evidence>
<sequence length="139" mass="14396">MTFVGADSSMPVRVHNVANATSAYDAVNLQQMQAGLDAAISSSNAYTDMRIAELGFDLHELRKESRAGTAGALAVAGLPQVIESDGRMLAGAIGHYRGETAFALGYSGAFNDGRAVFKLNGTMDTHGYAGVSTGAGFAF</sequence>